<dbReference type="NCBIfam" id="TIGR01575">
    <property type="entry name" value="rimI"/>
    <property type="match status" value="1"/>
</dbReference>
<dbReference type="PANTHER" id="PTHR43877">
    <property type="entry name" value="AMINOALKYLPHOSPHONATE N-ACETYLTRANSFERASE-RELATED-RELATED"/>
    <property type="match status" value="1"/>
</dbReference>
<keyword evidence="5" id="KW-0687">Ribonucleoprotein</keyword>
<dbReference type="InterPro" id="IPR000182">
    <property type="entry name" value="GNAT_dom"/>
</dbReference>
<evidence type="ECO:0000259" key="4">
    <source>
        <dbReference type="PROSITE" id="PS51186"/>
    </source>
</evidence>
<protein>
    <submittedName>
        <fullName evidence="5">Ribosomal protein S18-alanine N-acetyltransferase</fullName>
    </submittedName>
</protein>
<proteinExistence type="predicted"/>
<dbReference type="SUPFAM" id="SSF55729">
    <property type="entry name" value="Acyl-CoA N-acyltransferases (Nat)"/>
    <property type="match status" value="1"/>
</dbReference>
<evidence type="ECO:0000313" key="6">
    <source>
        <dbReference type="Proteomes" id="UP000640489"/>
    </source>
</evidence>
<accession>A0A930YM39</accession>
<feature type="domain" description="N-acetyltransferase" evidence="4">
    <location>
        <begin position="49"/>
        <end position="195"/>
    </location>
</feature>
<feature type="region of interest" description="Disordered" evidence="3">
    <location>
        <begin position="1"/>
        <end position="55"/>
    </location>
</feature>
<dbReference type="GO" id="GO:0005840">
    <property type="term" value="C:ribosome"/>
    <property type="evidence" value="ECO:0007669"/>
    <property type="project" value="UniProtKB-KW"/>
</dbReference>
<evidence type="ECO:0000256" key="1">
    <source>
        <dbReference type="ARBA" id="ARBA00022679"/>
    </source>
</evidence>
<dbReference type="Proteomes" id="UP000640489">
    <property type="component" value="Unassembled WGS sequence"/>
</dbReference>
<dbReference type="CDD" id="cd04301">
    <property type="entry name" value="NAT_SF"/>
    <property type="match status" value="1"/>
</dbReference>
<sequence>MAGHGGRRGAGRADRRRAEVPTTSGRRRPGGPQEGLVTLRDVSSPGSSGTVRRATAADVEAVVRLEKVCLGDDAWSRGLVEQGIAAQLPTVGYLVAELEGSVVGHAVASDAGDDAELQRIAVDPAYRRRGLASDLLAAVEARAAAGGATRLLLEVRVDNATAAAFYEAQGFEEVGRRPGYYRDGATAVVLGKTLGHRGGTASSDDY</sequence>
<dbReference type="Pfam" id="PF00583">
    <property type="entry name" value="Acetyltransf_1"/>
    <property type="match status" value="1"/>
</dbReference>
<dbReference type="AlphaFoldDB" id="A0A930YM39"/>
<dbReference type="InterPro" id="IPR050832">
    <property type="entry name" value="Bact_Acetyltransf"/>
</dbReference>
<comment type="caution">
    <text evidence="5">The sequence shown here is derived from an EMBL/GenBank/DDBJ whole genome shotgun (WGS) entry which is preliminary data.</text>
</comment>
<dbReference type="InterPro" id="IPR006464">
    <property type="entry name" value="AcTrfase_RimI/Ard1"/>
</dbReference>
<evidence type="ECO:0000256" key="3">
    <source>
        <dbReference type="SAM" id="MobiDB-lite"/>
    </source>
</evidence>
<dbReference type="GO" id="GO:0008080">
    <property type="term" value="F:N-acetyltransferase activity"/>
    <property type="evidence" value="ECO:0007669"/>
    <property type="project" value="InterPro"/>
</dbReference>
<name>A0A930YM39_9ACTN</name>
<keyword evidence="2" id="KW-0012">Acyltransferase</keyword>
<dbReference type="PROSITE" id="PS51186">
    <property type="entry name" value="GNAT"/>
    <property type="match status" value="1"/>
</dbReference>
<feature type="compositionally biased region" description="Basic residues" evidence="3">
    <location>
        <begin position="1"/>
        <end position="10"/>
    </location>
</feature>
<dbReference type="Gene3D" id="3.40.630.30">
    <property type="match status" value="1"/>
</dbReference>
<organism evidence="5 6">
    <name type="scientific">Nocardioides islandensis</name>
    <dbReference type="NCBI Taxonomy" id="433663"/>
    <lineage>
        <taxon>Bacteria</taxon>
        <taxon>Bacillati</taxon>
        <taxon>Actinomycetota</taxon>
        <taxon>Actinomycetes</taxon>
        <taxon>Propionibacteriales</taxon>
        <taxon>Nocardioidaceae</taxon>
        <taxon>Nocardioides</taxon>
    </lineage>
</organism>
<reference evidence="5" key="1">
    <citation type="submission" date="2020-11" db="EMBL/GenBank/DDBJ databases">
        <title>Nocardioides sp. nov., isolated from Soil of Cynanchum wilfordii Hemsley rhizosphere.</title>
        <authorList>
            <person name="Lee J.-S."/>
            <person name="Suh M.K."/>
            <person name="Kim J.-S."/>
        </authorList>
    </citation>
    <scope>NUCLEOTIDE SEQUENCE</scope>
    <source>
        <strain evidence="5">KCTC 19275</strain>
    </source>
</reference>
<dbReference type="EMBL" id="JADKPN010000014">
    <property type="protein sequence ID" value="MBF4765240.1"/>
    <property type="molecule type" value="Genomic_DNA"/>
</dbReference>
<keyword evidence="6" id="KW-1185">Reference proteome</keyword>
<gene>
    <name evidence="5" type="primary">rimI</name>
    <name evidence="5" type="ORF">ISU07_19075</name>
</gene>
<evidence type="ECO:0000256" key="2">
    <source>
        <dbReference type="ARBA" id="ARBA00023315"/>
    </source>
</evidence>
<keyword evidence="5" id="KW-0689">Ribosomal protein</keyword>
<keyword evidence="1" id="KW-0808">Transferase</keyword>
<evidence type="ECO:0000313" key="5">
    <source>
        <dbReference type="EMBL" id="MBF4765240.1"/>
    </source>
</evidence>
<dbReference type="InterPro" id="IPR016181">
    <property type="entry name" value="Acyl_CoA_acyltransferase"/>
</dbReference>